<proteinExistence type="predicted"/>
<dbReference type="Proteomes" id="UP000597507">
    <property type="component" value="Unassembled WGS sequence"/>
</dbReference>
<comment type="caution">
    <text evidence="2">The sequence shown here is derived from an EMBL/GenBank/DDBJ whole genome shotgun (WGS) entry which is preliminary data.</text>
</comment>
<keyword evidence="3" id="KW-1185">Reference proteome</keyword>
<feature type="region of interest" description="Disordered" evidence="1">
    <location>
        <begin position="17"/>
        <end position="99"/>
    </location>
</feature>
<sequence length="128" mass="12983">MAPPLAGRTLVAALAAAPGGAGGARDSAAPFDEGLRGPADGGATLARGRAAGAIPRRGAEPGRSPGEGRHAQAPRVPALRCRPPGRRRQGAPRPAVHPRFPFDQFRAAMAGLRRCRASGHAVLPPLVA</sequence>
<dbReference type="AlphaFoldDB" id="A0A8J3E9V9"/>
<evidence type="ECO:0000313" key="2">
    <source>
        <dbReference type="EMBL" id="GGG18338.1"/>
    </source>
</evidence>
<organism evidence="2 3">
    <name type="scientific">Caldovatus sediminis</name>
    <dbReference type="NCBI Taxonomy" id="2041189"/>
    <lineage>
        <taxon>Bacteria</taxon>
        <taxon>Pseudomonadati</taxon>
        <taxon>Pseudomonadota</taxon>
        <taxon>Alphaproteobacteria</taxon>
        <taxon>Acetobacterales</taxon>
        <taxon>Roseomonadaceae</taxon>
        <taxon>Caldovatus</taxon>
    </lineage>
</organism>
<evidence type="ECO:0000313" key="3">
    <source>
        <dbReference type="Proteomes" id="UP000597507"/>
    </source>
</evidence>
<dbReference type="RefSeq" id="WP_188897735.1">
    <property type="nucleotide sequence ID" value="NZ_BMKS01000001.1"/>
</dbReference>
<name>A0A8J3E9V9_9PROT</name>
<evidence type="ECO:0000256" key="1">
    <source>
        <dbReference type="SAM" id="MobiDB-lite"/>
    </source>
</evidence>
<feature type="compositionally biased region" description="Low complexity" evidence="1">
    <location>
        <begin position="17"/>
        <end position="29"/>
    </location>
</feature>
<protein>
    <submittedName>
        <fullName evidence="2">Uncharacterized protein</fullName>
    </submittedName>
</protein>
<dbReference type="EMBL" id="BMKS01000001">
    <property type="protein sequence ID" value="GGG18338.1"/>
    <property type="molecule type" value="Genomic_DNA"/>
</dbReference>
<feature type="compositionally biased region" description="Low complexity" evidence="1">
    <location>
        <begin position="41"/>
        <end position="56"/>
    </location>
</feature>
<reference evidence="2 3" key="1">
    <citation type="journal article" date="2014" name="Int. J. Syst. Evol. Microbiol.">
        <title>Complete genome sequence of Corynebacterium casei LMG S-19264T (=DSM 44701T), isolated from a smear-ripened cheese.</title>
        <authorList>
            <consortium name="US DOE Joint Genome Institute (JGI-PGF)"/>
            <person name="Walter F."/>
            <person name="Albersmeier A."/>
            <person name="Kalinowski J."/>
            <person name="Ruckert C."/>
        </authorList>
    </citation>
    <scope>NUCLEOTIDE SEQUENCE [LARGE SCALE GENOMIC DNA]</scope>
    <source>
        <strain evidence="2 3">CGMCC 1.16330</strain>
    </source>
</reference>
<gene>
    <name evidence="2" type="ORF">GCM10010964_03210</name>
</gene>
<accession>A0A8J3E9V9</accession>